<reference evidence="9" key="1">
    <citation type="journal article" date="2021" name="PeerJ">
        <title>Extensive microbial diversity within the chicken gut microbiome revealed by metagenomics and culture.</title>
        <authorList>
            <person name="Gilroy R."/>
            <person name="Ravi A."/>
            <person name="Getino M."/>
            <person name="Pursley I."/>
            <person name="Horton D.L."/>
            <person name="Alikhan N.F."/>
            <person name="Baker D."/>
            <person name="Gharbi K."/>
            <person name="Hall N."/>
            <person name="Watson M."/>
            <person name="Adriaenssens E.M."/>
            <person name="Foster-Nyarko E."/>
            <person name="Jarju S."/>
            <person name="Secka A."/>
            <person name="Antonio M."/>
            <person name="Oren A."/>
            <person name="Chaudhuri R.R."/>
            <person name="La Ragione R."/>
            <person name="Hildebrand F."/>
            <person name="Pallen M.J."/>
        </authorList>
    </citation>
    <scope>NUCLEOTIDE SEQUENCE</scope>
    <source>
        <strain evidence="9">4100</strain>
    </source>
</reference>
<evidence type="ECO:0000256" key="4">
    <source>
        <dbReference type="ARBA" id="ARBA00022801"/>
    </source>
</evidence>
<feature type="domain" description="DDH" evidence="6">
    <location>
        <begin position="82"/>
        <end position="230"/>
    </location>
</feature>
<evidence type="ECO:0000256" key="2">
    <source>
        <dbReference type="ARBA" id="ARBA00019841"/>
    </source>
</evidence>
<accession>A0A4Q0UA27</accession>
<sequence>MTRTWNYVPLTSKQQKQETELDKRFANCQPISELLMERGITTIDEAERFFHPSLGDMHDPFLLDGMAEAVDCINSVMGRKEKIRVFGDYDVDGTTAVALVYKYLSNFYSNIDYYIPTRYDEGYGVSIPAIDAAAESGVKLIIILDCGVKAVEEIAYAKSKGIGFIICDHHMADDKLPDAVAILNPKLEGSNYPFPHLSGCGVGFKLMQAFAISNGLDTSDLFALLDLVAVSIAADIVPMVGENRIMAYHGLRRINSNPNMGLRGIIRICGLTGKEITVSDLIFKIGPRINASGRMQSGREAVELLVSRDSSDALARAKAIDQYNQDRKELDKRITEEANALLEGHSDDLASQKSIVIYNKDWHKGIIGIVASRLTELYYKPVVVLTNANGLATGSSRSVQGFDVYKAADSVRDLLENFGGHPYAVGLSMKEENITEFRRRFEEYVSANITPDQLTPQLYIDAVVTFSQITPEFVSTLRHFNPFGPGNQKPVFCTENVTDFGTSKLVGKNLEHIKLELVDPTSGKVFNGIGFNMARYFDHIHAGRPFDICYTIEENKHMRSNTAIQLLIKEIRPRQ</sequence>
<feature type="domain" description="DHHA1" evidence="7">
    <location>
        <begin position="354"/>
        <end position="446"/>
    </location>
</feature>
<keyword evidence="4" id="KW-0378">Hydrolase</keyword>
<dbReference type="Pfam" id="PF17768">
    <property type="entry name" value="RecJ_OB"/>
    <property type="match status" value="1"/>
</dbReference>
<dbReference type="PANTHER" id="PTHR30255">
    <property type="entry name" value="SINGLE-STRANDED-DNA-SPECIFIC EXONUCLEASE RECJ"/>
    <property type="match status" value="1"/>
</dbReference>
<evidence type="ECO:0000256" key="3">
    <source>
        <dbReference type="ARBA" id="ARBA00022722"/>
    </source>
</evidence>
<dbReference type="EMBL" id="DYXT01000020">
    <property type="protein sequence ID" value="HJE38807.1"/>
    <property type="molecule type" value="Genomic_DNA"/>
</dbReference>
<evidence type="ECO:0000313" key="9">
    <source>
        <dbReference type="EMBL" id="HJE38807.1"/>
    </source>
</evidence>
<reference evidence="9" key="2">
    <citation type="submission" date="2021-09" db="EMBL/GenBank/DDBJ databases">
        <authorList>
            <person name="Gilroy R."/>
        </authorList>
    </citation>
    <scope>NUCLEOTIDE SEQUENCE</scope>
    <source>
        <strain evidence="9">4100</strain>
    </source>
</reference>
<dbReference type="InterPro" id="IPR038763">
    <property type="entry name" value="DHH_sf"/>
</dbReference>
<dbReference type="SUPFAM" id="SSF64182">
    <property type="entry name" value="DHH phosphoesterases"/>
    <property type="match status" value="1"/>
</dbReference>
<dbReference type="NCBIfam" id="TIGR00644">
    <property type="entry name" value="recJ"/>
    <property type="match status" value="1"/>
</dbReference>
<dbReference type="Proteomes" id="UP000711407">
    <property type="component" value="Unassembled WGS sequence"/>
</dbReference>
<dbReference type="InterPro" id="IPR041122">
    <property type="entry name" value="RecJ_OB"/>
</dbReference>
<keyword evidence="5 9" id="KW-0269">Exonuclease</keyword>
<name>A0A4Q0UA27_9BACT</name>
<dbReference type="GO" id="GO:0003676">
    <property type="term" value="F:nucleic acid binding"/>
    <property type="evidence" value="ECO:0007669"/>
    <property type="project" value="InterPro"/>
</dbReference>
<comment type="similarity">
    <text evidence="1">Belongs to the RecJ family.</text>
</comment>
<dbReference type="Pfam" id="PF02272">
    <property type="entry name" value="DHHA1"/>
    <property type="match status" value="1"/>
</dbReference>
<dbReference type="PANTHER" id="PTHR30255:SF2">
    <property type="entry name" value="SINGLE-STRANDED-DNA-SPECIFIC EXONUCLEASE RECJ"/>
    <property type="match status" value="1"/>
</dbReference>
<evidence type="ECO:0000259" key="8">
    <source>
        <dbReference type="Pfam" id="PF17768"/>
    </source>
</evidence>
<comment type="caution">
    <text evidence="9">The sequence shown here is derived from an EMBL/GenBank/DDBJ whole genome shotgun (WGS) entry which is preliminary data.</text>
</comment>
<dbReference type="Pfam" id="PF01368">
    <property type="entry name" value="DHH"/>
    <property type="match status" value="1"/>
</dbReference>
<dbReference type="AlphaFoldDB" id="A0A4Q0UA27"/>
<dbReference type="Gene3D" id="3.10.310.30">
    <property type="match status" value="1"/>
</dbReference>
<dbReference type="GO" id="GO:0006310">
    <property type="term" value="P:DNA recombination"/>
    <property type="evidence" value="ECO:0007669"/>
    <property type="project" value="InterPro"/>
</dbReference>
<dbReference type="InterPro" id="IPR001667">
    <property type="entry name" value="DDH_dom"/>
</dbReference>
<dbReference type="InterPro" id="IPR004610">
    <property type="entry name" value="RecJ"/>
</dbReference>
<evidence type="ECO:0000259" key="7">
    <source>
        <dbReference type="Pfam" id="PF02272"/>
    </source>
</evidence>
<dbReference type="InterPro" id="IPR003156">
    <property type="entry name" value="DHHA1_dom"/>
</dbReference>
<evidence type="ECO:0000256" key="1">
    <source>
        <dbReference type="ARBA" id="ARBA00005915"/>
    </source>
</evidence>
<dbReference type="GO" id="GO:0008409">
    <property type="term" value="F:5'-3' exonuclease activity"/>
    <property type="evidence" value="ECO:0007669"/>
    <property type="project" value="InterPro"/>
</dbReference>
<dbReference type="GO" id="GO:0006281">
    <property type="term" value="P:DNA repair"/>
    <property type="evidence" value="ECO:0007669"/>
    <property type="project" value="InterPro"/>
</dbReference>
<evidence type="ECO:0000259" key="6">
    <source>
        <dbReference type="Pfam" id="PF01368"/>
    </source>
</evidence>
<gene>
    <name evidence="9" type="primary">recJ</name>
    <name evidence="9" type="ORF">K8V47_03465</name>
</gene>
<proteinExistence type="inferred from homology"/>
<dbReference type="Gene3D" id="3.90.1640.30">
    <property type="match status" value="1"/>
</dbReference>
<evidence type="ECO:0000313" key="10">
    <source>
        <dbReference type="Proteomes" id="UP000711407"/>
    </source>
</evidence>
<protein>
    <recommendedName>
        <fullName evidence="2">Single-stranded-DNA-specific exonuclease RecJ</fullName>
    </recommendedName>
</protein>
<organism evidence="9 10">
    <name type="scientific">Candidatus Amulumruptor caecigallinarius</name>
    <dbReference type="NCBI Taxonomy" id="2109911"/>
    <lineage>
        <taxon>Bacteria</taxon>
        <taxon>Pseudomonadati</taxon>
        <taxon>Bacteroidota</taxon>
        <taxon>Bacteroidia</taxon>
        <taxon>Bacteroidales</taxon>
        <taxon>Muribaculaceae</taxon>
        <taxon>Candidatus Amulumruptor</taxon>
    </lineage>
</organism>
<dbReference type="InterPro" id="IPR051673">
    <property type="entry name" value="SSDNA_exonuclease_RecJ"/>
</dbReference>
<evidence type="ECO:0000256" key="5">
    <source>
        <dbReference type="ARBA" id="ARBA00022839"/>
    </source>
</evidence>
<keyword evidence="3" id="KW-0540">Nuclease</keyword>
<feature type="domain" description="RecJ OB" evidence="8">
    <location>
        <begin position="460"/>
        <end position="569"/>
    </location>
</feature>